<sequence length="27" mass="2844">MPYSARDKAKAPIDAQNVLTNGNPTNG</sequence>
<dbReference type="Proteomes" id="UP001331761">
    <property type="component" value="Unassembled WGS sequence"/>
</dbReference>
<dbReference type="AlphaFoldDB" id="A0AAN8FDS2"/>
<accession>A0AAN8FDS2</accession>
<keyword evidence="3" id="KW-1185">Reference proteome</keyword>
<feature type="region of interest" description="Disordered" evidence="1">
    <location>
        <begin position="1"/>
        <end position="27"/>
    </location>
</feature>
<feature type="compositionally biased region" description="Polar residues" evidence="1">
    <location>
        <begin position="17"/>
        <end position="27"/>
    </location>
</feature>
<evidence type="ECO:0000256" key="1">
    <source>
        <dbReference type="SAM" id="MobiDB-lite"/>
    </source>
</evidence>
<feature type="compositionally biased region" description="Basic and acidic residues" evidence="1">
    <location>
        <begin position="1"/>
        <end position="11"/>
    </location>
</feature>
<protein>
    <submittedName>
        <fullName evidence="2">Uncharacterized protein</fullName>
    </submittedName>
</protein>
<name>A0AAN8FDS2_TRICO</name>
<reference evidence="2 3" key="1">
    <citation type="submission" date="2019-10" db="EMBL/GenBank/DDBJ databases">
        <title>Assembly and Annotation for the nematode Trichostrongylus colubriformis.</title>
        <authorList>
            <person name="Martin J."/>
        </authorList>
    </citation>
    <scope>NUCLEOTIDE SEQUENCE [LARGE SCALE GENOMIC DNA]</scope>
    <source>
        <strain evidence="2">G859</strain>
        <tissue evidence="2">Whole worm</tissue>
    </source>
</reference>
<gene>
    <name evidence="2" type="ORF">GCK32_021159</name>
</gene>
<proteinExistence type="predicted"/>
<organism evidence="2 3">
    <name type="scientific">Trichostrongylus colubriformis</name>
    <name type="common">Black scour worm</name>
    <dbReference type="NCBI Taxonomy" id="6319"/>
    <lineage>
        <taxon>Eukaryota</taxon>
        <taxon>Metazoa</taxon>
        <taxon>Ecdysozoa</taxon>
        <taxon>Nematoda</taxon>
        <taxon>Chromadorea</taxon>
        <taxon>Rhabditida</taxon>
        <taxon>Rhabditina</taxon>
        <taxon>Rhabditomorpha</taxon>
        <taxon>Strongyloidea</taxon>
        <taxon>Trichostrongylidae</taxon>
        <taxon>Trichostrongylus</taxon>
    </lineage>
</organism>
<evidence type="ECO:0000313" key="2">
    <source>
        <dbReference type="EMBL" id="KAK5974304.1"/>
    </source>
</evidence>
<evidence type="ECO:0000313" key="3">
    <source>
        <dbReference type="Proteomes" id="UP001331761"/>
    </source>
</evidence>
<comment type="caution">
    <text evidence="2">The sequence shown here is derived from an EMBL/GenBank/DDBJ whole genome shotgun (WGS) entry which is preliminary data.</text>
</comment>
<dbReference type="EMBL" id="WIXE01014435">
    <property type="protein sequence ID" value="KAK5974304.1"/>
    <property type="molecule type" value="Genomic_DNA"/>
</dbReference>